<evidence type="ECO:0000313" key="2">
    <source>
        <dbReference type="EMBL" id="GED66430.1"/>
    </source>
</evidence>
<dbReference type="Proteomes" id="UP000319578">
    <property type="component" value="Unassembled WGS sequence"/>
</dbReference>
<comment type="caution">
    <text evidence="3">The sequence shown here is derived from an EMBL/GenBank/DDBJ whole genome shotgun (WGS) entry which is preliminary data.</text>
</comment>
<keyword evidence="1" id="KW-0812">Transmembrane</keyword>
<reference evidence="4" key="1">
    <citation type="submission" date="2015-07" db="EMBL/GenBank/DDBJ databases">
        <title>Genome sequencing project for genomic taxonomy and phylogenomics of Bacillus-like bacteria.</title>
        <authorList>
            <person name="Liu B."/>
            <person name="Wang J."/>
            <person name="Zhu Y."/>
            <person name="Liu G."/>
            <person name="Chen Q."/>
            <person name="Chen Z."/>
            <person name="Lan J."/>
            <person name="Che J."/>
            <person name="Ge C."/>
            <person name="Shi H."/>
            <person name="Pan Z."/>
            <person name="Liu X."/>
        </authorList>
    </citation>
    <scope>NUCLEOTIDE SEQUENCE [LARGE SCALE GENOMIC DNA]</scope>
    <source>
        <strain evidence="4">DSM 9887</strain>
    </source>
</reference>
<evidence type="ECO:0000313" key="5">
    <source>
        <dbReference type="Proteomes" id="UP000319578"/>
    </source>
</evidence>
<keyword evidence="5" id="KW-1185">Reference proteome</keyword>
<keyword evidence="1" id="KW-1133">Transmembrane helix</keyword>
<sequence>MCVDVLLATEKSTVTRMSATIMAMTICFVTKLPKRAAVSVIATAVSAIAVPAAFPKKAGTFL</sequence>
<protein>
    <submittedName>
        <fullName evidence="3">Uncharacterized protein</fullName>
    </submittedName>
</protein>
<organism evidence="3 4">
    <name type="scientific">Brevibacillus reuszeri</name>
    <dbReference type="NCBI Taxonomy" id="54915"/>
    <lineage>
        <taxon>Bacteria</taxon>
        <taxon>Bacillati</taxon>
        <taxon>Bacillota</taxon>
        <taxon>Bacilli</taxon>
        <taxon>Bacillales</taxon>
        <taxon>Paenibacillaceae</taxon>
        <taxon>Brevibacillus</taxon>
    </lineage>
</organism>
<accession>A0A0K9YRF1</accession>
<reference evidence="2 5" key="3">
    <citation type="submission" date="2019-06" db="EMBL/GenBank/DDBJ databases">
        <title>Whole genome shotgun sequence of Brevibacillus reuszeri NBRC 15719.</title>
        <authorList>
            <person name="Hosoyama A."/>
            <person name="Uohara A."/>
            <person name="Ohji S."/>
            <person name="Ichikawa N."/>
        </authorList>
    </citation>
    <scope>NUCLEOTIDE SEQUENCE [LARGE SCALE GENOMIC DNA]</scope>
    <source>
        <strain evidence="2 5">NBRC 15719</strain>
    </source>
</reference>
<keyword evidence="1" id="KW-0472">Membrane</keyword>
<feature type="transmembrane region" description="Helical" evidence="1">
    <location>
        <begin position="36"/>
        <end position="54"/>
    </location>
</feature>
<dbReference type="EMBL" id="LGIQ01000009">
    <property type="protein sequence ID" value="KNB71298.1"/>
    <property type="molecule type" value="Genomic_DNA"/>
</dbReference>
<proteinExistence type="predicted"/>
<feature type="transmembrane region" description="Helical" evidence="1">
    <location>
        <begin position="13"/>
        <end position="29"/>
    </location>
</feature>
<dbReference type="EMBL" id="BJON01000002">
    <property type="protein sequence ID" value="GED66430.1"/>
    <property type="molecule type" value="Genomic_DNA"/>
</dbReference>
<dbReference type="Proteomes" id="UP000036834">
    <property type="component" value="Unassembled WGS sequence"/>
</dbReference>
<evidence type="ECO:0000313" key="3">
    <source>
        <dbReference type="EMBL" id="KNB71298.1"/>
    </source>
</evidence>
<name>A0A0K9YRF1_9BACL</name>
<reference evidence="3" key="2">
    <citation type="submission" date="2015-07" db="EMBL/GenBank/DDBJ databases">
        <title>MeaNS - Measles Nucleotide Surveillance Program.</title>
        <authorList>
            <person name="Tran T."/>
            <person name="Druce J."/>
        </authorList>
    </citation>
    <scope>NUCLEOTIDE SEQUENCE</scope>
    <source>
        <strain evidence="3">DSM 9887</strain>
    </source>
</reference>
<dbReference type="AlphaFoldDB" id="A0A0K9YRF1"/>
<evidence type="ECO:0000313" key="4">
    <source>
        <dbReference type="Proteomes" id="UP000036834"/>
    </source>
</evidence>
<gene>
    <name evidence="3" type="ORF">ADS79_21040</name>
    <name evidence="2" type="ORF">BRE01_01320</name>
</gene>
<evidence type="ECO:0000256" key="1">
    <source>
        <dbReference type="SAM" id="Phobius"/>
    </source>
</evidence>